<dbReference type="InterPro" id="IPR021345">
    <property type="entry name" value="DUF2961"/>
</dbReference>
<name>A0ABT8KWD3_9BACT</name>
<dbReference type="Proteomes" id="UP001172082">
    <property type="component" value="Unassembled WGS sequence"/>
</dbReference>
<feature type="signal peptide" evidence="1">
    <location>
        <begin position="1"/>
        <end position="23"/>
    </location>
</feature>
<dbReference type="Gene3D" id="2.60.120.1390">
    <property type="match status" value="2"/>
</dbReference>
<feature type="chain" id="PRO_5047217556" evidence="1">
    <location>
        <begin position="24"/>
        <end position="668"/>
    </location>
</feature>
<evidence type="ECO:0000313" key="2">
    <source>
        <dbReference type="EMBL" id="MDN5203745.1"/>
    </source>
</evidence>
<evidence type="ECO:0000313" key="3">
    <source>
        <dbReference type="Proteomes" id="UP001172082"/>
    </source>
</evidence>
<accession>A0ABT8KWD3</accession>
<organism evidence="2 3">
    <name type="scientific">Splendidivirga corallicola</name>
    <dbReference type="NCBI Taxonomy" id="3051826"/>
    <lineage>
        <taxon>Bacteria</taxon>
        <taxon>Pseudomonadati</taxon>
        <taxon>Bacteroidota</taxon>
        <taxon>Cytophagia</taxon>
        <taxon>Cytophagales</taxon>
        <taxon>Splendidivirgaceae</taxon>
        <taxon>Splendidivirga</taxon>
    </lineage>
</organism>
<keyword evidence="1" id="KW-0732">Signal</keyword>
<keyword evidence="3" id="KW-1185">Reference proteome</keyword>
<dbReference type="EMBL" id="JAUJEA010000008">
    <property type="protein sequence ID" value="MDN5203745.1"/>
    <property type="molecule type" value="Genomic_DNA"/>
</dbReference>
<sequence length="668" mass="76429">MNKPGLKNFLMMKYALVFFFASATSFAQKASNTLVEELDMLNNIELLPKYVERGEAHMLSSYDSTGGNDDGFSGKYSFIRKEGEDRLVIADLKGPGVIQRIWTPIPTRDTIQFYFDGEKEPRINIKFEDLFTGKKYPFVAPLCGNEIGGYFSYIPIPFAKSLKIVYVGSGLKFHQIQYRLYKKNKKVTSFHVDLTEHEKKALERASQPWIKVEKDQLGQNGRKKENLKTYKKQVSINPGETLKWVELSGGGRIVSITMDNASQLESKNTDLIFRAKWDDDPNYGINVPLAPLFGYAFGEKSMHSLLMGTDGETNYTQLPMPFDDKAVLELHYLKRDGTAQPTFDFEFTLAYSDEKRNPKKEGRLYATWNREFPKEGKPFTILKQQGKGHHVGTLLFCQSTEEKDVWFPTGFFEGDDVTTIDGELRMHGTGSEDYFNGGWYGVADRWDAAHSLPIHGCLDYSIPLARTAAYRFYTSDKVNFEQSYELTIEHDGGENKWAVDYGAIALYYGDRPPTQTMEPTPMNTLEFTPPKRLEIVLNHFNIQSLAFPPEEVAVNYTKVKDKHVFKFSTKGKRLVVKNNLEVPVEGEYSLYISYFKSPESGSIRFFQRQKPVSEWIDINAQEAQFTENHKIGNIHFKEGKAPLTFWTKGEPGENGFILHKMFLVKNNQ</sequence>
<protein>
    <submittedName>
        <fullName evidence="2">DUF2961 domain-containing protein</fullName>
    </submittedName>
</protein>
<proteinExistence type="predicted"/>
<dbReference type="RefSeq" id="WP_346753768.1">
    <property type="nucleotide sequence ID" value="NZ_JAUJEA010000008.1"/>
</dbReference>
<evidence type="ECO:0000256" key="1">
    <source>
        <dbReference type="SAM" id="SignalP"/>
    </source>
</evidence>
<comment type="caution">
    <text evidence="2">The sequence shown here is derived from an EMBL/GenBank/DDBJ whole genome shotgun (WGS) entry which is preliminary data.</text>
</comment>
<gene>
    <name evidence="2" type="ORF">QQ008_20310</name>
</gene>
<reference evidence="2" key="1">
    <citation type="submission" date="2023-06" db="EMBL/GenBank/DDBJ databases">
        <title>Genomic of Parafulvivirga corallium.</title>
        <authorList>
            <person name="Wang G."/>
        </authorList>
    </citation>
    <scope>NUCLEOTIDE SEQUENCE</scope>
    <source>
        <strain evidence="2">BMA10</strain>
    </source>
</reference>
<dbReference type="Pfam" id="PF11175">
    <property type="entry name" value="DUF2961"/>
    <property type="match status" value="1"/>
</dbReference>